<feature type="transmembrane region" description="Helical" evidence="1">
    <location>
        <begin position="137"/>
        <end position="160"/>
    </location>
</feature>
<dbReference type="Proteomes" id="UP000663887">
    <property type="component" value="Unassembled WGS sequence"/>
</dbReference>
<organism evidence="2 3">
    <name type="scientific">Rotaria magnacalcarata</name>
    <dbReference type="NCBI Taxonomy" id="392030"/>
    <lineage>
        <taxon>Eukaryota</taxon>
        <taxon>Metazoa</taxon>
        <taxon>Spiralia</taxon>
        <taxon>Gnathifera</taxon>
        <taxon>Rotifera</taxon>
        <taxon>Eurotatoria</taxon>
        <taxon>Bdelloidea</taxon>
        <taxon>Philodinida</taxon>
        <taxon>Philodinidae</taxon>
        <taxon>Rotaria</taxon>
    </lineage>
</organism>
<dbReference type="AlphaFoldDB" id="A0A816UKM2"/>
<comment type="caution">
    <text evidence="2">The sequence shown here is derived from an EMBL/GenBank/DDBJ whole genome shotgun (WGS) entry which is preliminary data.</text>
</comment>
<evidence type="ECO:0000313" key="2">
    <source>
        <dbReference type="EMBL" id="CAF2109468.1"/>
    </source>
</evidence>
<proteinExistence type="predicted"/>
<accession>A0A816UKM2</accession>
<reference evidence="2" key="1">
    <citation type="submission" date="2021-02" db="EMBL/GenBank/DDBJ databases">
        <authorList>
            <person name="Nowell W R."/>
        </authorList>
    </citation>
    <scope>NUCLEOTIDE SEQUENCE</scope>
</reference>
<feature type="transmembrane region" description="Helical" evidence="1">
    <location>
        <begin position="12"/>
        <end position="33"/>
    </location>
</feature>
<protein>
    <submittedName>
        <fullName evidence="2">Uncharacterized protein</fullName>
    </submittedName>
</protein>
<gene>
    <name evidence="2" type="ORF">XDN619_LOCUS20453</name>
</gene>
<sequence>MSKQLSSSAYLRFAFVHIFISSLAFILIGFLYAKSVQLEDVMVHLNSNEYDRSKKIQKILSNCSQLIIDYPESDIFLHIKLCENYSFALKLGKLVATLLILYYSYLLNVFYGSILVVPTIMMGLMSTFIFYFTNDQWTMTVSQAILVLMGVVIIVGHCLLPKLDEHLKKQWSECQCWLFKDTSNRLRENTHHKDGQNEDQ</sequence>
<feature type="transmembrane region" description="Helical" evidence="1">
    <location>
        <begin position="110"/>
        <end position="131"/>
    </location>
</feature>
<keyword evidence="1" id="KW-1133">Transmembrane helix</keyword>
<dbReference type="EMBL" id="CAJNRG010009027">
    <property type="protein sequence ID" value="CAF2109468.1"/>
    <property type="molecule type" value="Genomic_DNA"/>
</dbReference>
<keyword evidence="1" id="KW-0472">Membrane</keyword>
<evidence type="ECO:0000256" key="1">
    <source>
        <dbReference type="SAM" id="Phobius"/>
    </source>
</evidence>
<name>A0A816UKM2_9BILA</name>
<keyword evidence="1" id="KW-0812">Transmembrane</keyword>
<feature type="transmembrane region" description="Helical" evidence="1">
    <location>
        <begin position="85"/>
        <end position="103"/>
    </location>
</feature>
<evidence type="ECO:0000313" key="3">
    <source>
        <dbReference type="Proteomes" id="UP000663887"/>
    </source>
</evidence>